<dbReference type="InterPro" id="IPR009263">
    <property type="entry name" value="SERTA_dom"/>
</dbReference>
<evidence type="ECO:0000313" key="2">
    <source>
        <dbReference type="EMBL" id="GLD52789.1"/>
    </source>
</evidence>
<sequence>MSESIKNVAIFGATGMTGLATLPQAVSAGYNVTVLVRDPTKLPADHKASRVVVGDVLNKEDVKVTMEGQDAVIIILGTRNDLSPTTMMSEGTKNIVEAMKARGIRKVVGCMSAFLLWDRSKVPPRLVPVTEDHDRMYTVLKTSGLDYVAVMPPHIGDDLPLTGSYSATENMLRGRAISKHDLGHFFVKSLSLKMIMKGQKRKFPPEDVEVSDRCSPTWESQRQFVFSVSLSKYQRGQELPEPSLRRSVLIANTLRQISLEACRAPCVEREMSPCSSSSALQGKEQESTFSEVTAAKHHSAVGFTNSHPALASCPVPSSNYLSNCATNRCPASCHLNTSDVPLSVGDEDEDWGSMSTDPDFSLSAAISSILTALDSTIDGSPQAALRTPLRSLENLSRPSEGSMAGVKQGVRGYGGSWEQQQQQEEECRMRESNMEAMRSSYLSDLTVEDLFQDIDTSLLERDMGVLGLRGSGGGYPAGDDLLRYLPPFSPSSSTSSHPFSLSLNQNLKCLPSFSTFSPLSSSSCSSPSLSLQPSSPFSGQNHVREGLELEHLMEILVES</sequence>
<dbReference type="Proteomes" id="UP001279410">
    <property type="component" value="Unassembled WGS sequence"/>
</dbReference>
<dbReference type="SUPFAM" id="SSF51735">
    <property type="entry name" value="NAD(P)-binding Rossmann-fold domains"/>
    <property type="match status" value="1"/>
</dbReference>
<keyword evidence="3" id="KW-1185">Reference proteome</keyword>
<organism evidence="2 3">
    <name type="scientific">Lates japonicus</name>
    <name type="common">Japanese lates</name>
    <dbReference type="NCBI Taxonomy" id="270547"/>
    <lineage>
        <taxon>Eukaryota</taxon>
        <taxon>Metazoa</taxon>
        <taxon>Chordata</taxon>
        <taxon>Craniata</taxon>
        <taxon>Vertebrata</taxon>
        <taxon>Euteleostomi</taxon>
        <taxon>Actinopterygii</taxon>
        <taxon>Neopterygii</taxon>
        <taxon>Teleostei</taxon>
        <taxon>Neoteleostei</taxon>
        <taxon>Acanthomorphata</taxon>
        <taxon>Carangaria</taxon>
        <taxon>Carangaria incertae sedis</taxon>
        <taxon>Centropomidae</taxon>
        <taxon>Lates</taxon>
    </lineage>
</organism>
<dbReference type="InterPro" id="IPR016040">
    <property type="entry name" value="NAD(P)-bd_dom"/>
</dbReference>
<dbReference type="GO" id="GO:0004074">
    <property type="term" value="F:biliverdin reductase [NAD(P)H] activity"/>
    <property type="evidence" value="ECO:0007669"/>
    <property type="project" value="TreeGrafter"/>
</dbReference>
<dbReference type="EMBL" id="BRZM01000015">
    <property type="protein sequence ID" value="GLD52789.1"/>
    <property type="molecule type" value="Genomic_DNA"/>
</dbReference>
<dbReference type="AlphaFoldDB" id="A0AAD3MG01"/>
<proteinExistence type="predicted"/>
<comment type="caution">
    <text evidence="2">The sequence shown here is derived from an EMBL/GenBank/DDBJ whole genome shotgun (WGS) entry which is preliminary data.</text>
</comment>
<reference evidence="2" key="1">
    <citation type="submission" date="2022-08" db="EMBL/GenBank/DDBJ databases">
        <title>Genome sequencing of akame (Lates japonicus).</title>
        <authorList>
            <person name="Hashiguchi Y."/>
            <person name="Takahashi H."/>
        </authorList>
    </citation>
    <scope>NUCLEOTIDE SEQUENCE</scope>
    <source>
        <strain evidence="2">Kochi</strain>
    </source>
</reference>
<dbReference type="Pfam" id="PF13460">
    <property type="entry name" value="NAD_binding_10"/>
    <property type="match status" value="1"/>
</dbReference>
<dbReference type="InterPro" id="IPR036291">
    <property type="entry name" value="NAD(P)-bd_dom_sf"/>
</dbReference>
<name>A0AAD3MG01_LATJO</name>
<dbReference type="InterPro" id="IPR051606">
    <property type="entry name" value="Polyketide_Oxido-like"/>
</dbReference>
<accession>A0AAD3MG01</accession>
<dbReference type="Pfam" id="PF06031">
    <property type="entry name" value="SERTA"/>
    <property type="match status" value="1"/>
</dbReference>
<dbReference type="PROSITE" id="PS51053">
    <property type="entry name" value="SERTA"/>
    <property type="match status" value="1"/>
</dbReference>
<protein>
    <submittedName>
        <fullName evidence="2">SERTA domain-containing protein 2-like protein</fullName>
    </submittedName>
</protein>
<gene>
    <name evidence="2" type="ORF">AKAME5_000563100</name>
</gene>
<evidence type="ECO:0000313" key="3">
    <source>
        <dbReference type="Proteomes" id="UP001279410"/>
    </source>
</evidence>
<feature type="domain" description="SERTA" evidence="1">
    <location>
        <begin position="218"/>
        <end position="265"/>
    </location>
</feature>
<dbReference type="PANTHER" id="PTHR43355:SF2">
    <property type="entry name" value="FLAVIN REDUCTASE (NADPH)"/>
    <property type="match status" value="1"/>
</dbReference>
<dbReference type="PANTHER" id="PTHR43355">
    <property type="entry name" value="FLAVIN REDUCTASE (NADPH)"/>
    <property type="match status" value="1"/>
</dbReference>
<dbReference type="CDD" id="cd05244">
    <property type="entry name" value="BVR-B_like_SDR_a"/>
    <property type="match status" value="1"/>
</dbReference>
<dbReference type="GO" id="GO:0042602">
    <property type="term" value="F:riboflavin reductase (NADPH) activity"/>
    <property type="evidence" value="ECO:0007669"/>
    <property type="project" value="TreeGrafter"/>
</dbReference>
<evidence type="ECO:0000259" key="1">
    <source>
        <dbReference type="PROSITE" id="PS51053"/>
    </source>
</evidence>
<dbReference type="Gene3D" id="3.40.50.720">
    <property type="entry name" value="NAD(P)-binding Rossmann-like Domain"/>
    <property type="match status" value="1"/>
</dbReference>